<dbReference type="InterPro" id="IPR004559">
    <property type="entry name" value="HemW-like"/>
</dbReference>
<evidence type="ECO:0000256" key="5">
    <source>
        <dbReference type="ARBA" id="ARBA00022723"/>
    </source>
</evidence>
<dbReference type="HOGENOM" id="CLU_027579_1_1_9"/>
<feature type="domain" description="Radical SAM core" evidence="10">
    <location>
        <begin position="1"/>
        <end position="228"/>
    </location>
</feature>
<keyword evidence="8 9" id="KW-0143">Chaperone</keyword>
<sequence length="374" mass="43381">MNVKSAYIHIPFCYRICTYCDFNKYFIDKQPVDEYLDALISEMQVKNNRDLETMYVGGGTPTALNMRQLEKLLRAINQTFTISGEFSFEANPDELTYEKVALLKQYGVNRISMGVQTFKPELLKILGRTHKTEDIYDAVSHARKAGIESISLDLMYHLPQQTIDDFKDSLERAIALDIDHISSYGLILEPKTQFYNLYRKGHLKLPNEDLGAEMYRFLMERMKNSPFHQYEISNFGKLNHESNHNKVYWLNEEYYGFGAGASGYVNGVRYTNLNPVNHYIKAINEGKKPILSETSPTYNERMEEEMFLGLRMNQGVSKSRFKKKFNKLIDEVFVETIKDLRCRGLIKEEGEFISLTERGKVIGNEVFEAFLLNS</sequence>
<dbReference type="OrthoDB" id="9808022at2"/>
<dbReference type="InterPro" id="IPR006638">
    <property type="entry name" value="Elp3/MiaA/NifB-like_rSAM"/>
</dbReference>
<gene>
    <name evidence="11" type="ordered locus">SE_1270</name>
</gene>
<dbReference type="PATRIC" id="fig|176280.10.peg.1239"/>
<dbReference type="SFLD" id="SFLDG01082">
    <property type="entry name" value="B12-binding_domain_containing"/>
    <property type="match status" value="1"/>
</dbReference>
<dbReference type="SFLD" id="SFLDF00562">
    <property type="entry name" value="HemN-like__clustered_with_heat"/>
    <property type="match status" value="1"/>
</dbReference>
<dbReference type="SUPFAM" id="SSF102114">
    <property type="entry name" value="Radical SAM enzymes"/>
    <property type="match status" value="1"/>
</dbReference>
<dbReference type="SFLD" id="SFLDS00029">
    <property type="entry name" value="Radical_SAM"/>
    <property type="match status" value="1"/>
</dbReference>
<dbReference type="InterPro" id="IPR010723">
    <property type="entry name" value="HemN_C"/>
</dbReference>
<dbReference type="NCBIfam" id="TIGR00539">
    <property type="entry name" value="hemN_rel"/>
    <property type="match status" value="1"/>
</dbReference>
<dbReference type="Proteomes" id="UP000001411">
    <property type="component" value="Chromosome"/>
</dbReference>
<evidence type="ECO:0000259" key="10">
    <source>
        <dbReference type="PROSITE" id="PS51918"/>
    </source>
</evidence>
<proteinExistence type="inferred from homology"/>
<accession>A0A0H2VGF8</accession>
<dbReference type="Gene3D" id="3.20.20.70">
    <property type="entry name" value="Aldolase class I"/>
    <property type="match status" value="1"/>
</dbReference>
<evidence type="ECO:0000256" key="1">
    <source>
        <dbReference type="ARBA" id="ARBA00006100"/>
    </source>
</evidence>
<keyword evidence="9" id="KW-0004">4Fe-4S</keyword>
<keyword evidence="7 9" id="KW-0411">Iron-sulfur</keyword>
<dbReference type="PANTHER" id="PTHR13932">
    <property type="entry name" value="COPROPORPHYRINIGEN III OXIDASE"/>
    <property type="match status" value="1"/>
</dbReference>
<protein>
    <recommendedName>
        <fullName evidence="2 9">Heme chaperone HemW</fullName>
    </recommendedName>
</protein>
<evidence type="ECO:0000256" key="2">
    <source>
        <dbReference type="ARBA" id="ARBA00017228"/>
    </source>
</evidence>
<name>A0A0H2VGF8_STAES</name>
<dbReference type="Pfam" id="PF04055">
    <property type="entry name" value="Radical_SAM"/>
    <property type="match status" value="1"/>
</dbReference>
<dbReference type="InterPro" id="IPR013785">
    <property type="entry name" value="Aldolase_TIM"/>
</dbReference>
<keyword evidence="6 9" id="KW-0408">Iron</keyword>
<evidence type="ECO:0000256" key="7">
    <source>
        <dbReference type="ARBA" id="ARBA00023014"/>
    </source>
</evidence>
<dbReference type="Pfam" id="PF06969">
    <property type="entry name" value="HemN_C"/>
    <property type="match status" value="1"/>
</dbReference>
<dbReference type="EMBL" id="AE015929">
    <property type="protein sequence ID" value="AAO04869.1"/>
    <property type="molecule type" value="Genomic_DNA"/>
</dbReference>
<dbReference type="InterPro" id="IPR058240">
    <property type="entry name" value="rSAM_sf"/>
</dbReference>
<organism evidence="11 12">
    <name type="scientific">Staphylococcus epidermidis (strain ATCC 12228 / FDA PCI 1200)</name>
    <dbReference type="NCBI Taxonomy" id="176280"/>
    <lineage>
        <taxon>Bacteria</taxon>
        <taxon>Bacillati</taxon>
        <taxon>Bacillota</taxon>
        <taxon>Bacilli</taxon>
        <taxon>Bacillales</taxon>
        <taxon>Staphylococcaceae</taxon>
        <taxon>Staphylococcus</taxon>
    </lineage>
</organism>
<dbReference type="eggNOG" id="COG0635">
    <property type="taxonomic scope" value="Bacteria"/>
</dbReference>
<evidence type="ECO:0000256" key="8">
    <source>
        <dbReference type="ARBA" id="ARBA00023186"/>
    </source>
</evidence>
<dbReference type="AlphaFoldDB" id="A0A0H2VGF8"/>
<dbReference type="PROSITE" id="PS51918">
    <property type="entry name" value="RADICAL_SAM"/>
    <property type="match status" value="1"/>
</dbReference>
<keyword evidence="4 9" id="KW-0949">S-adenosyl-L-methionine</keyword>
<dbReference type="GO" id="GO:0005737">
    <property type="term" value="C:cytoplasm"/>
    <property type="evidence" value="ECO:0007669"/>
    <property type="project" value="UniProtKB-SubCell"/>
</dbReference>
<dbReference type="KEGG" id="sep:SE_1270"/>
<evidence type="ECO:0000313" key="12">
    <source>
        <dbReference type="Proteomes" id="UP000001411"/>
    </source>
</evidence>
<dbReference type="CDD" id="cd01335">
    <property type="entry name" value="Radical_SAM"/>
    <property type="match status" value="1"/>
</dbReference>
<dbReference type="InterPro" id="IPR007197">
    <property type="entry name" value="rSAM"/>
</dbReference>
<keyword evidence="9" id="KW-0963">Cytoplasm</keyword>
<keyword evidence="5 9" id="KW-0479">Metal-binding</keyword>
<dbReference type="GO" id="GO:0046872">
    <property type="term" value="F:metal ion binding"/>
    <property type="evidence" value="ECO:0007669"/>
    <property type="project" value="UniProtKB-UniRule"/>
</dbReference>
<reference evidence="11 12" key="1">
    <citation type="journal article" date="2003" name="Mol. Microbiol.">
        <title>Genome-based analysis of virulence genes in a non-biofilm-forming Staphylococcus epidermidis strain (ATCC 12228).</title>
        <authorList>
            <person name="Zhang Y.Q."/>
            <person name="Ren S.X."/>
            <person name="Li H.L."/>
            <person name="Wang Y.X."/>
            <person name="Fu G."/>
            <person name="Yang J."/>
            <person name="Qin Z.Q."/>
            <person name="Miao Y.G."/>
            <person name="Wang W.Y."/>
            <person name="Chen R.S."/>
            <person name="Shen Y."/>
            <person name="Chen Z."/>
            <person name="Yuan Z.H."/>
            <person name="Zhao G.P."/>
            <person name="Qu D."/>
            <person name="Danchin A."/>
            <person name="Wen Y.M."/>
        </authorList>
    </citation>
    <scope>NUCLEOTIDE SEQUENCE [LARGE SCALE GENOMIC DNA]</scope>
    <source>
        <strain evidence="12">ATCC 12228 / FDA PCI 1200</strain>
    </source>
</reference>
<comment type="subcellular location">
    <subcellularLocation>
        <location evidence="9">Cytoplasm</location>
    </subcellularLocation>
</comment>
<keyword evidence="3 9" id="KW-0349">Heme</keyword>
<dbReference type="GO" id="GO:0004109">
    <property type="term" value="F:coproporphyrinogen oxidase activity"/>
    <property type="evidence" value="ECO:0007669"/>
    <property type="project" value="InterPro"/>
</dbReference>
<evidence type="ECO:0000256" key="4">
    <source>
        <dbReference type="ARBA" id="ARBA00022691"/>
    </source>
</evidence>
<evidence type="ECO:0000256" key="3">
    <source>
        <dbReference type="ARBA" id="ARBA00022617"/>
    </source>
</evidence>
<evidence type="ECO:0000256" key="9">
    <source>
        <dbReference type="RuleBase" id="RU364116"/>
    </source>
</evidence>
<comment type="similarity">
    <text evidence="1">Belongs to the anaerobic coproporphyrinogen-III oxidase family. HemW subfamily.</text>
</comment>
<dbReference type="PANTHER" id="PTHR13932:SF5">
    <property type="entry name" value="RADICAL S-ADENOSYL METHIONINE DOMAIN-CONTAINING PROTEIN 1, MITOCHONDRIAL"/>
    <property type="match status" value="1"/>
</dbReference>
<dbReference type="GO" id="GO:0006779">
    <property type="term" value="P:porphyrin-containing compound biosynthetic process"/>
    <property type="evidence" value="ECO:0007669"/>
    <property type="project" value="InterPro"/>
</dbReference>
<dbReference type="SFLD" id="SFLDG01065">
    <property type="entry name" value="anaerobic_coproporphyrinogen-I"/>
    <property type="match status" value="1"/>
</dbReference>
<evidence type="ECO:0000256" key="6">
    <source>
        <dbReference type="ARBA" id="ARBA00023004"/>
    </source>
</evidence>
<evidence type="ECO:0000313" key="11">
    <source>
        <dbReference type="EMBL" id="AAO04869.1"/>
    </source>
</evidence>
<dbReference type="RefSeq" id="WP_002468788.1">
    <property type="nucleotide sequence ID" value="NC_004461.1"/>
</dbReference>
<dbReference type="InterPro" id="IPR034505">
    <property type="entry name" value="Coproporphyrinogen-III_oxidase"/>
</dbReference>
<comment type="function">
    <text evidence="9">Probably acts as a heme chaperone, transferring heme to an unknown acceptor. Binds one molecule of heme per monomer, possibly covalently. Binds 1 [4Fe-4S] cluster. The cluster is coordinated with 3 cysteines and an exchangeable S-adenosyl-L-methionine.</text>
</comment>
<dbReference type="GO" id="GO:0051539">
    <property type="term" value="F:4 iron, 4 sulfur cluster binding"/>
    <property type="evidence" value="ECO:0007669"/>
    <property type="project" value="UniProtKB-UniRule"/>
</dbReference>
<dbReference type="SMART" id="SM00729">
    <property type="entry name" value="Elp3"/>
    <property type="match status" value="1"/>
</dbReference>
<dbReference type="SFLD" id="SFLDF00288">
    <property type="entry name" value="HemN-like__clustered_with_nucl"/>
    <property type="match status" value="1"/>
</dbReference>